<dbReference type="InterPro" id="IPR036390">
    <property type="entry name" value="WH_DNA-bd_sf"/>
</dbReference>
<name>A0A7W9F2W3_9SPHN</name>
<gene>
    <name evidence="1" type="ORF">FHS99_003369</name>
</gene>
<reference evidence="1 2" key="1">
    <citation type="submission" date="2020-08" db="EMBL/GenBank/DDBJ databases">
        <title>Genomic Encyclopedia of Type Strains, Phase IV (KMG-IV): sequencing the most valuable type-strain genomes for metagenomic binning, comparative biology and taxonomic classification.</title>
        <authorList>
            <person name="Goeker M."/>
        </authorList>
    </citation>
    <scope>NUCLEOTIDE SEQUENCE [LARGE SCALE GENOMIC DNA]</scope>
    <source>
        <strain evidence="1 2">DSM 103336</strain>
    </source>
</reference>
<dbReference type="SUPFAM" id="SSF46785">
    <property type="entry name" value="Winged helix' DNA-binding domain"/>
    <property type="match status" value="1"/>
</dbReference>
<accession>A0A7W9F2W3</accession>
<dbReference type="AlphaFoldDB" id="A0A7W9F2W3"/>
<dbReference type="EMBL" id="JACIJR010000010">
    <property type="protein sequence ID" value="MBB5730862.1"/>
    <property type="molecule type" value="Genomic_DNA"/>
</dbReference>
<keyword evidence="2" id="KW-1185">Reference proteome</keyword>
<dbReference type="RefSeq" id="WP_157177878.1">
    <property type="nucleotide sequence ID" value="NZ_BMJP01000008.1"/>
</dbReference>
<proteinExistence type="predicted"/>
<evidence type="ECO:0000313" key="2">
    <source>
        <dbReference type="Proteomes" id="UP000546701"/>
    </source>
</evidence>
<comment type="caution">
    <text evidence="1">The sequence shown here is derived from an EMBL/GenBank/DDBJ whole genome shotgun (WGS) entry which is preliminary data.</text>
</comment>
<evidence type="ECO:0000313" key="1">
    <source>
        <dbReference type="EMBL" id="MBB5730862.1"/>
    </source>
</evidence>
<dbReference type="OrthoDB" id="6155297at2"/>
<sequence length="130" mass="14033">MIDLTSVVSPKVGCGITVLSDATVLRIPHIQIRQIVAQYLGIAAAFWRDSVADGSILLGWVVNVGRRDALPCLCHLFCEMGIRSELAGLGDRTFYNLPIVENDLGDATGLTGVHVNRAMKKLQDGSILET</sequence>
<dbReference type="Proteomes" id="UP000546701">
    <property type="component" value="Unassembled WGS sequence"/>
</dbReference>
<organism evidence="1 2">
    <name type="scientific">Sphingomonas prati</name>
    <dbReference type="NCBI Taxonomy" id="1843237"/>
    <lineage>
        <taxon>Bacteria</taxon>
        <taxon>Pseudomonadati</taxon>
        <taxon>Pseudomonadota</taxon>
        <taxon>Alphaproteobacteria</taxon>
        <taxon>Sphingomonadales</taxon>
        <taxon>Sphingomonadaceae</taxon>
        <taxon>Sphingomonas</taxon>
    </lineage>
</organism>
<dbReference type="InterPro" id="IPR014710">
    <property type="entry name" value="RmlC-like_jellyroll"/>
</dbReference>
<protein>
    <submittedName>
        <fullName evidence="1">CRP-like cAMP-binding protein</fullName>
    </submittedName>
</protein>
<dbReference type="Gene3D" id="2.60.120.10">
    <property type="entry name" value="Jelly Rolls"/>
    <property type="match status" value="1"/>
</dbReference>